<keyword evidence="2" id="KW-0732">Signal</keyword>
<dbReference type="Pfam" id="PF25778">
    <property type="entry name" value="DUF7948"/>
    <property type="match status" value="1"/>
</dbReference>
<name>A0ABP8QQB7_9BACT</name>
<evidence type="ECO:0000259" key="3">
    <source>
        <dbReference type="PROSITE" id="PS50093"/>
    </source>
</evidence>
<dbReference type="Proteomes" id="UP001501243">
    <property type="component" value="Unassembled WGS sequence"/>
</dbReference>
<evidence type="ECO:0000256" key="2">
    <source>
        <dbReference type="SAM" id="SignalP"/>
    </source>
</evidence>
<comment type="caution">
    <text evidence="4">The sequence shown here is derived from an EMBL/GenBank/DDBJ whole genome shotgun (WGS) entry which is preliminary data.</text>
</comment>
<sequence>MLSLFFMPKNFYVHILCLLVLSLPGWAQTSPPLPAAPPDTAPSLEFVANKGQWPAAVRYAAAVPGGHLCLEPGGLRYILLQPIEHPHAKTEASPARSASAKAKAAAASPGTADTNPIKGHQLRVRFAGADAATPLEPSQATGEVRNYLHGNDPSQWARAVLSYRQVRYQAPWPGIAARFYENGTQHLEYDFEVAAGADASRVQLRYEGASSLILSDDGQLHIGTSVGALTELAPHAYQLDPATGQHQAVACRYRLRSEEAQVSFELGAYDHRRPLVIDPTVVFSTYSGAKGSNWGFTATYDAAGNMYSGGIVLDDLFALPSYPTTPGAFQTSFAAVIDIALIKYNTAVNGPASRVWATYLGGNRADFPSSLVVNAQNELIVLGSTSSTNYPTTSDAVQRGFAGGLSVDPFGPAPADIYRVSNGTDIVVTRLSADGGSLAASTYLGGSGNDGIAAYNPASAARQLPQNYGDALRGDVLTDAQGNIYVASVSGSSNFPTTASFGPSYRGGTCDAVVVKLPAALNRLTWSGYLGGSAADAAYSIQLDPSGNAYVGGGTLSTGLPSTASGYQASAQGNVDGFVARIAADGGAVQRATYLGTSSYDQVFFVQLGSDGGVYVLGQTLGTWPVSAGVYSNPNSRQFIRKLGPDLDKSLMSSVIGSGSATIDFSPTAFLVDQCDRIYACGWGGQVNKDVYTYPGFLENNGYTDRLPTTANAVRRVADTPGAGSDFYLAQYAPNMASLSYATFYGDPTPYSEGDHVDGGTSRFDPRGVVYAAACSCFNRNGFPVPPGANTYATVNGAVSYPTYGMYLCNNAAFKLNFEPASATVGNDQAVCVNSPALALRGQPGGGIWTGPGVSGSAAGGFVFTPSPALAGAQVLTYTVPGATAACTASAKLTITVDSPVPAAATAQASVCAGSGPLALTGGSPAGGTWTGPGVSGSVAGGFVFTPTLALVGPQQLTYTVTSTAACGGGSSRAAVTIEVLAAPTVVLPPDTVLCPGRPQAFRLRASPAGGVWSGPGVSAGNVFTPPALPGITVLTYTVNAGTACPVVATRRITLLAQPVLAPVLVPGPCAPSNVAPLVVHFNQPTAGLPPDAVLTWNFGDDSTAVTGLDVTHTYLRAGTFRPRVTLSYNQNRCGQTLGLPPVTVLGMFVPNVFTPNSDQQNDFFAPRIGGCPPRLQVFSRWGQQVYENAAYQNTWDGDGLAPGIYYYLLSPPDGSPAVKGWVELVR</sequence>
<organism evidence="4 5">
    <name type="scientific">Hymenobacter ginsengisoli</name>
    <dbReference type="NCBI Taxonomy" id="1051626"/>
    <lineage>
        <taxon>Bacteria</taxon>
        <taxon>Pseudomonadati</taxon>
        <taxon>Bacteroidota</taxon>
        <taxon>Cytophagia</taxon>
        <taxon>Cytophagales</taxon>
        <taxon>Hymenobacteraceae</taxon>
        <taxon>Hymenobacter</taxon>
    </lineage>
</organism>
<dbReference type="SUPFAM" id="SSF49299">
    <property type="entry name" value="PKD domain"/>
    <property type="match status" value="1"/>
</dbReference>
<feature type="chain" id="PRO_5045945531" description="PKD domain-containing protein" evidence="2">
    <location>
        <begin position="28"/>
        <end position="1227"/>
    </location>
</feature>
<evidence type="ECO:0000313" key="5">
    <source>
        <dbReference type="Proteomes" id="UP001501243"/>
    </source>
</evidence>
<dbReference type="PROSITE" id="PS50093">
    <property type="entry name" value="PKD"/>
    <property type="match status" value="1"/>
</dbReference>
<evidence type="ECO:0000313" key="4">
    <source>
        <dbReference type="EMBL" id="GAA4508176.1"/>
    </source>
</evidence>
<dbReference type="CDD" id="cd00146">
    <property type="entry name" value="PKD"/>
    <property type="match status" value="1"/>
</dbReference>
<feature type="domain" description="PKD" evidence="3">
    <location>
        <begin position="1063"/>
        <end position="1128"/>
    </location>
</feature>
<feature type="region of interest" description="Disordered" evidence="1">
    <location>
        <begin position="89"/>
        <end position="118"/>
    </location>
</feature>
<dbReference type="InterPro" id="IPR013783">
    <property type="entry name" value="Ig-like_fold"/>
</dbReference>
<dbReference type="PANTHER" id="PTHR35580">
    <property type="entry name" value="CELL SURFACE GLYCOPROTEIN (S-LAYER PROTEIN)-LIKE PROTEIN"/>
    <property type="match status" value="1"/>
</dbReference>
<feature type="compositionally biased region" description="Low complexity" evidence="1">
    <location>
        <begin position="92"/>
        <end position="109"/>
    </location>
</feature>
<dbReference type="InterPro" id="IPR057708">
    <property type="entry name" value="DUF7948"/>
</dbReference>
<evidence type="ECO:0000256" key="1">
    <source>
        <dbReference type="SAM" id="MobiDB-lite"/>
    </source>
</evidence>
<dbReference type="InterPro" id="IPR000601">
    <property type="entry name" value="PKD_dom"/>
</dbReference>
<feature type="signal peptide" evidence="2">
    <location>
        <begin position="1"/>
        <end position="27"/>
    </location>
</feature>
<dbReference type="PANTHER" id="PTHR35580:SF1">
    <property type="entry name" value="PHYTASE-LIKE DOMAIN-CONTAINING PROTEIN"/>
    <property type="match status" value="1"/>
</dbReference>
<dbReference type="EMBL" id="BAABGQ010000012">
    <property type="protein sequence ID" value="GAA4508176.1"/>
    <property type="molecule type" value="Genomic_DNA"/>
</dbReference>
<gene>
    <name evidence="4" type="ORF">GCM10023172_39870</name>
</gene>
<accession>A0ABP8QQB7</accession>
<keyword evidence="5" id="KW-1185">Reference proteome</keyword>
<dbReference type="InterPro" id="IPR035986">
    <property type="entry name" value="PKD_dom_sf"/>
</dbReference>
<protein>
    <recommendedName>
        <fullName evidence="3">PKD domain-containing protein</fullName>
    </recommendedName>
</protein>
<dbReference type="Pfam" id="PF00801">
    <property type="entry name" value="PKD"/>
    <property type="match status" value="1"/>
</dbReference>
<dbReference type="InterPro" id="IPR052918">
    <property type="entry name" value="Motility_Chemotaxis_Reg"/>
</dbReference>
<dbReference type="Pfam" id="PF13585">
    <property type="entry name" value="CHU_C"/>
    <property type="match status" value="1"/>
</dbReference>
<dbReference type="Gene3D" id="2.60.40.10">
    <property type="entry name" value="Immunoglobulins"/>
    <property type="match status" value="1"/>
</dbReference>
<reference evidence="5" key="1">
    <citation type="journal article" date="2019" name="Int. J. Syst. Evol. Microbiol.">
        <title>The Global Catalogue of Microorganisms (GCM) 10K type strain sequencing project: providing services to taxonomists for standard genome sequencing and annotation.</title>
        <authorList>
            <consortium name="The Broad Institute Genomics Platform"/>
            <consortium name="The Broad Institute Genome Sequencing Center for Infectious Disease"/>
            <person name="Wu L."/>
            <person name="Ma J."/>
        </authorList>
    </citation>
    <scope>NUCLEOTIDE SEQUENCE [LARGE SCALE GENOMIC DNA]</scope>
    <source>
        <strain evidence="5">JCM 17841</strain>
    </source>
</reference>
<proteinExistence type="predicted"/>